<feature type="domain" description="Aminoglycoside phosphotransferase" evidence="1">
    <location>
        <begin position="121"/>
        <end position="235"/>
    </location>
</feature>
<evidence type="ECO:0000259" key="1">
    <source>
        <dbReference type="Pfam" id="PF01636"/>
    </source>
</evidence>
<evidence type="ECO:0000313" key="2">
    <source>
        <dbReference type="EMBL" id="CAB4595609.1"/>
    </source>
</evidence>
<reference evidence="2" key="1">
    <citation type="submission" date="2020-05" db="EMBL/GenBank/DDBJ databases">
        <authorList>
            <person name="Chiriac C."/>
            <person name="Salcher M."/>
            <person name="Ghai R."/>
            <person name="Kavagutti S V."/>
        </authorList>
    </citation>
    <scope>NUCLEOTIDE SEQUENCE</scope>
</reference>
<name>A0A6J6G723_9ZZZZ</name>
<gene>
    <name evidence="2" type="ORF">UFOPK1493_03985</name>
</gene>
<dbReference type="SUPFAM" id="SSF56112">
    <property type="entry name" value="Protein kinase-like (PK-like)"/>
    <property type="match status" value="1"/>
</dbReference>
<dbReference type="Gene3D" id="1.10.510.10">
    <property type="entry name" value="Transferase(Phosphotransferase) domain 1"/>
    <property type="match status" value="1"/>
</dbReference>
<dbReference type="AlphaFoldDB" id="A0A6J6G723"/>
<dbReference type="InterPro" id="IPR002575">
    <property type="entry name" value="Aminoglycoside_PTrfase"/>
</dbReference>
<organism evidence="2">
    <name type="scientific">freshwater metagenome</name>
    <dbReference type="NCBI Taxonomy" id="449393"/>
    <lineage>
        <taxon>unclassified sequences</taxon>
        <taxon>metagenomes</taxon>
        <taxon>ecological metagenomes</taxon>
    </lineage>
</organism>
<dbReference type="Pfam" id="PF01636">
    <property type="entry name" value="APH"/>
    <property type="match status" value="1"/>
</dbReference>
<dbReference type="InterPro" id="IPR011009">
    <property type="entry name" value="Kinase-like_dom_sf"/>
</dbReference>
<proteinExistence type="predicted"/>
<accession>A0A6J6G723</accession>
<protein>
    <submittedName>
        <fullName evidence="2">Unannotated protein</fullName>
    </submittedName>
</protein>
<sequence>MRWTSETVAEHSALVLTPASDSLDAAIEAARQVLGGISDVSNLQVLHATNNVVVSAGDFVAKVTTNNAVAHREYLLARHASSVGAPAFVPVMPPVTSDGFTIVVWPRGTLGAAAPRRDSAVALRSVQQAWRGFDTRLPTLAGRLDEARGLLRSGELDGVLEPRSAAKLDEIVGDGIDAISDRLTVIHGEPHDGNFVVQADRLMVIDFEAVCVGPMEWDAAFFPDDVVAEVWPETHMGLLQQMRVVVSATVSAYCWRHLAVRGEDAEMRSHAQSHLDRAIGQGA</sequence>
<dbReference type="EMBL" id="CAEZSR010000268">
    <property type="protein sequence ID" value="CAB4595609.1"/>
    <property type="molecule type" value="Genomic_DNA"/>
</dbReference>